<evidence type="ECO:0008006" key="4">
    <source>
        <dbReference type="Google" id="ProtNLM"/>
    </source>
</evidence>
<evidence type="ECO:0000313" key="2">
    <source>
        <dbReference type="EMBL" id="KAK8921657.1"/>
    </source>
</evidence>
<keyword evidence="1" id="KW-0732">Signal</keyword>
<name>A0AAP0B081_9ASPA</name>
<dbReference type="InterPro" id="IPR036574">
    <property type="entry name" value="Scorpion_toxin-like_sf"/>
</dbReference>
<comment type="caution">
    <text evidence="2">The sequence shown here is derived from an EMBL/GenBank/DDBJ whole genome shotgun (WGS) entry which is preliminary data.</text>
</comment>
<sequence>MELFKGMLPAFLLVLLLLLLASGMGPEMRAEAALPAGISSIGEEKKICGSARYNLKGPCGDCGHVCRTRGFPRAHCRGFHVHHTCFCSRPC</sequence>
<dbReference type="Gene3D" id="3.30.30.10">
    <property type="entry name" value="Knottin, scorpion toxin-like"/>
    <property type="match status" value="1"/>
</dbReference>
<accession>A0AAP0B081</accession>
<feature type="chain" id="PRO_5042861604" description="Defensin" evidence="1">
    <location>
        <begin position="24"/>
        <end position="91"/>
    </location>
</feature>
<dbReference type="Proteomes" id="UP001418222">
    <property type="component" value="Unassembled WGS sequence"/>
</dbReference>
<protein>
    <recommendedName>
        <fullName evidence="4">Defensin</fullName>
    </recommendedName>
</protein>
<feature type="signal peptide" evidence="1">
    <location>
        <begin position="1"/>
        <end position="23"/>
    </location>
</feature>
<dbReference type="EMBL" id="JBBWWQ010000018">
    <property type="protein sequence ID" value="KAK8921657.1"/>
    <property type="molecule type" value="Genomic_DNA"/>
</dbReference>
<evidence type="ECO:0000313" key="3">
    <source>
        <dbReference type="Proteomes" id="UP001418222"/>
    </source>
</evidence>
<keyword evidence="3" id="KW-1185">Reference proteome</keyword>
<proteinExistence type="predicted"/>
<reference evidence="2 3" key="1">
    <citation type="journal article" date="2022" name="Nat. Plants">
        <title>Genomes of leafy and leafless Platanthera orchids illuminate the evolution of mycoheterotrophy.</title>
        <authorList>
            <person name="Li M.H."/>
            <person name="Liu K.W."/>
            <person name="Li Z."/>
            <person name="Lu H.C."/>
            <person name="Ye Q.L."/>
            <person name="Zhang D."/>
            <person name="Wang J.Y."/>
            <person name="Li Y.F."/>
            <person name="Zhong Z.M."/>
            <person name="Liu X."/>
            <person name="Yu X."/>
            <person name="Liu D.K."/>
            <person name="Tu X.D."/>
            <person name="Liu B."/>
            <person name="Hao Y."/>
            <person name="Liao X.Y."/>
            <person name="Jiang Y.T."/>
            <person name="Sun W.H."/>
            <person name="Chen J."/>
            <person name="Chen Y.Q."/>
            <person name="Ai Y."/>
            <person name="Zhai J.W."/>
            <person name="Wu S.S."/>
            <person name="Zhou Z."/>
            <person name="Hsiao Y.Y."/>
            <person name="Wu W.L."/>
            <person name="Chen Y.Y."/>
            <person name="Lin Y.F."/>
            <person name="Hsu J.L."/>
            <person name="Li C.Y."/>
            <person name="Wang Z.W."/>
            <person name="Zhao X."/>
            <person name="Zhong W.Y."/>
            <person name="Ma X.K."/>
            <person name="Ma L."/>
            <person name="Huang J."/>
            <person name="Chen G.Z."/>
            <person name="Huang M.Z."/>
            <person name="Huang L."/>
            <person name="Peng D.H."/>
            <person name="Luo Y.B."/>
            <person name="Zou S.Q."/>
            <person name="Chen S.P."/>
            <person name="Lan S."/>
            <person name="Tsai W.C."/>
            <person name="Van de Peer Y."/>
            <person name="Liu Z.J."/>
        </authorList>
    </citation>
    <scope>NUCLEOTIDE SEQUENCE [LARGE SCALE GENOMIC DNA]</scope>
    <source>
        <strain evidence="2">Lor287</strain>
    </source>
</reference>
<dbReference type="AlphaFoldDB" id="A0AAP0B081"/>
<gene>
    <name evidence="2" type="ORF">KSP39_PZI019974</name>
</gene>
<evidence type="ECO:0000256" key="1">
    <source>
        <dbReference type="SAM" id="SignalP"/>
    </source>
</evidence>
<organism evidence="2 3">
    <name type="scientific">Platanthera zijinensis</name>
    <dbReference type="NCBI Taxonomy" id="2320716"/>
    <lineage>
        <taxon>Eukaryota</taxon>
        <taxon>Viridiplantae</taxon>
        <taxon>Streptophyta</taxon>
        <taxon>Embryophyta</taxon>
        <taxon>Tracheophyta</taxon>
        <taxon>Spermatophyta</taxon>
        <taxon>Magnoliopsida</taxon>
        <taxon>Liliopsida</taxon>
        <taxon>Asparagales</taxon>
        <taxon>Orchidaceae</taxon>
        <taxon>Orchidoideae</taxon>
        <taxon>Orchideae</taxon>
        <taxon>Orchidinae</taxon>
        <taxon>Platanthera</taxon>
    </lineage>
</organism>